<dbReference type="AlphaFoldDB" id="A0A7X0RL85"/>
<dbReference type="PROSITE" id="PS51677">
    <property type="entry name" value="NODB"/>
    <property type="match status" value="1"/>
</dbReference>
<dbReference type="InterPro" id="IPR050248">
    <property type="entry name" value="Polysacc_deacetylase_ArnD"/>
</dbReference>
<proteinExistence type="predicted"/>
<dbReference type="RefSeq" id="WP_185141007.1">
    <property type="nucleotide sequence ID" value="NZ_JACJVP010000001.1"/>
</dbReference>
<comment type="caution">
    <text evidence="2">The sequence shown here is derived from an EMBL/GenBank/DDBJ whole genome shotgun (WGS) entry which is preliminary data.</text>
</comment>
<gene>
    <name evidence="2" type="ORF">H7C19_02515</name>
</gene>
<dbReference type="Proteomes" id="UP000547209">
    <property type="component" value="Unassembled WGS sequence"/>
</dbReference>
<dbReference type="SUPFAM" id="SSF88713">
    <property type="entry name" value="Glycoside hydrolase/deacetylase"/>
    <property type="match status" value="1"/>
</dbReference>
<dbReference type="GO" id="GO:0016810">
    <property type="term" value="F:hydrolase activity, acting on carbon-nitrogen (but not peptide) bonds"/>
    <property type="evidence" value="ECO:0007669"/>
    <property type="project" value="InterPro"/>
</dbReference>
<dbReference type="Gene3D" id="3.20.20.370">
    <property type="entry name" value="Glycoside hydrolase/deacetylase"/>
    <property type="match status" value="1"/>
</dbReference>
<organism evidence="2 3">
    <name type="scientific">Cohnella nanjingensis</name>
    <dbReference type="NCBI Taxonomy" id="1387779"/>
    <lineage>
        <taxon>Bacteria</taxon>
        <taxon>Bacillati</taxon>
        <taxon>Bacillota</taxon>
        <taxon>Bacilli</taxon>
        <taxon>Bacillales</taxon>
        <taxon>Paenibacillaceae</taxon>
        <taxon>Cohnella</taxon>
    </lineage>
</organism>
<evidence type="ECO:0000259" key="1">
    <source>
        <dbReference type="PROSITE" id="PS51677"/>
    </source>
</evidence>
<dbReference type="EMBL" id="JACJVP010000001">
    <property type="protein sequence ID" value="MBB6669552.1"/>
    <property type="molecule type" value="Genomic_DNA"/>
</dbReference>
<accession>A0A7X0RL85</accession>
<feature type="domain" description="NodB homology" evidence="1">
    <location>
        <begin position="10"/>
        <end position="191"/>
    </location>
</feature>
<evidence type="ECO:0000313" key="3">
    <source>
        <dbReference type="Proteomes" id="UP000547209"/>
    </source>
</evidence>
<dbReference type="InterPro" id="IPR002509">
    <property type="entry name" value="NODB_dom"/>
</dbReference>
<keyword evidence="3" id="KW-1185">Reference proteome</keyword>
<dbReference type="InterPro" id="IPR011330">
    <property type="entry name" value="Glyco_hydro/deAcase_b/a-brl"/>
</dbReference>
<dbReference type="CDD" id="cd10917">
    <property type="entry name" value="CE4_NodB_like_6s_7s"/>
    <property type="match status" value="1"/>
</dbReference>
<sequence length="203" mass="22095">MIHAVETASKAIAITFDDGPNPLYTPQVLEIFRSVGGRATFFMLGDPMEAHPETVRSVLQEGHEIGNHSYAHPNLTEIDAEEGRRELERASALVERLTGRRPSVFRPPFLAANEATAALASQLKMPMIGAVNTKTRDWEQPGVAHILDHTRPHVRAGAILLFHDGFGDRAQTIDAVRTLVAELDAQGYALVTVSELLALQSAG</sequence>
<protein>
    <submittedName>
        <fullName evidence="2">Polysaccharide deacetylase family protein</fullName>
    </submittedName>
</protein>
<dbReference type="Pfam" id="PF01522">
    <property type="entry name" value="Polysacc_deac_1"/>
    <property type="match status" value="1"/>
</dbReference>
<dbReference type="GO" id="GO:0005975">
    <property type="term" value="P:carbohydrate metabolic process"/>
    <property type="evidence" value="ECO:0007669"/>
    <property type="project" value="InterPro"/>
</dbReference>
<reference evidence="2 3" key="1">
    <citation type="submission" date="2020-08" db="EMBL/GenBank/DDBJ databases">
        <title>Cohnella phylogeny.</title>
        <authorList>
            <person name="Dunlap C."/>
        </authorList>
    </citation>
    <scope>NUCLEOTIDE SEQUENCE [LARGE SCALE GENOMIC DNA]</scope>
    <source>
        <strain evidence="2 3">DSM 28246</strain>
    </source>
</reference>
<dbReference type="PANTHER" id="PTHR10587">
    <property type="entry name" value="GLYCOSYL TRANSFERASE-RELATED"/>
    <property type="match status" value="1"/>
</dbReference>
<name>A0A7X0RL85_9BACL</name>
<evidence type="ECO:0000313" key="2">
    <source>
        <dbReference type="EMBL" id="MBB6669552.1"/>
    </source>
</evidence>